<reference evidence="8 9" key="1">
    <citation type="submission" date="2018-06" db="EMBL/GenBank/DDBJ databases">
        <authorList>
            <consortium name="Pathogen Informatics"/>
            <person name="Doyle S."/>
        </authorList>
    </citation>
    <scope>NUCLEOTIDE SEQUENCE [LARGE SCALE GENOMIC DNA]</scope>
    <source>
        <strain evidence="8 9">NCTC13337</strain>
    </source>
</reference>
<dbReference type="EC" id="5.1.1.3" evidence="2 7"/>
<comment type="pathway">
    <text evidence="7">Cell wall biogenesis; peptidoglycan biosynthesis.</text>
</comment>
<dbReference type="Proteomes" id="UP000254601">
    <property type="component" value="Unassembled WGS sequence"/>
</dbReference>
<dbReference type="HAMAP" id="MF_00258">
    <property type="entry name" value="Glu_racemase"/>
    <property type="match status" value="1"/>
</dbReference>
<dbReference type="InterPro" id="IPR018187">
    <property type="entry name" value="Asp/Glu_racemase_AS_1"/>
</dbReference>
<proteinExistence type="inferred from homology"/>
<keyword evidence="3 7" id="KW-0133">Cell shape</keyword>
<evidence type="ECO:0000256" key="6">
    <source>
        <dbReference type="ARBA" id="ARBA00023316"/>
    </source>
</evidence>
<protein>
    <recommendedName>
        <fullName evidence="2 7">Glutamate racemase</fullName>
        <ecNumber evidence="2 7">5.1.1.3</ecNumber>
    </recommendedName>
</protein>
<dbReference type="Pfam" id="PF01177">
    <property type="entry name" value="Asp_Glu_race"/>
    <property type="match status" value="1"/>
</dbReference>
<evidence type="ECO:0000256" key="1">
    <source>
        <dbReference type="ARBA" id="ARBA00001602"/>
    </source>
</evidence>
<dbReference type="GO" id="GO:0008881">
    <property type="term" value="F:glutamate racemase activity"/>
    <property type="evidence" value="ECO:0007669"/>
    <property type="project" value="UniProtKB-UniRule"/>
</dbReference>
<feature type="active site" description="Proton donor/acceptor" evidence="7">
    <location>
        <position position="188"/>
    </location>
</feature>
<dbReference type="EMBL" id="UHIC01000001">
    <property type="protein sequence ID" value="SUO93362.1"/>
    <property type="molecule type" value="Genomic_DNA"/>
</dbReference>
<evidence type="ECO:0000313" key="9">
    <source>
        <dbReference type="Proteomes" id="UP000254601"/>
    </source>
</evidence>
<dbReference type="GO" id="GO:0008360">
    <property type="term" value="P:regulation of cell shape"/>
    <property type="evidence" value="ECO:0007669"/>
    <property type="project" value="UniProtKB-KW"/>
</dbReference>
<dbReference type="GO" id="GO:0009252">
    <property type="term" value="P:peptidoglycan biosynthetic process"/>
    <property type="evidence" value="ECO:0007669"/>
    <property type="project" value="UniProtKB-UniRule"/>
</dbReference>
<dbReference type="InterPro" id="IPR015942">
    <property type="entry name" value="Asp/Glu/hydantoin_racemase"/>
</dbReference>
<feature type="binding site" evidence="7">
    <location>
        <begin position="13"/>
        <end position="14"/>
    </location>
    <ligand>
        <name>substrate</name>
    </ligand>
</feature>
<dbReference type="PANTHER" id="PTHR21198:SF2">
    <property type="entry name" value="GLUTAMATE RACEMASE"/>
    <property type="match status" value="1"/>
</dbReference>
<sequence>MMIKNNAPIGLFDSGIGGTSVWREIQQRLPSESTILIADSANAPYGERSHAQIIDLCCQNCETLLDKGCKLIVVACNTATTNAIQTLRARYKVPFVGIEPAVKPAAIVSHTRKIGILATKGTLSSDFFHQRSAELIKAYRIQLIEQCGTGIVERIEAGKLDTEEMREHLQYLLAPLLAANIDMLVLGCTHYPYLRAQLRTILPMNIKIVDAEEAVARQTARLLAENDLLANEQHRPEHQWFSTGEVAILKQFVPEYCQVDVAPLVR</sequence>
<keyword evidence="5 7" id="KW-0413">Isomerase</keyword>
<feature type="active site" description="Proton donor/acceptor" evidence="7">
    <location>
        <position position="76"/>
    </location>
</feature>
<keyword evidence="4 7" id="KW-0573">Peptidoglycan synthesis</keyword>
<evidence type="ECO:0000256" key="7">
    <source>
        <dbReference type="HAMAP-Rule" id="MF_00258"/>
    </source>
</evidence>
<dbReference type="PROSITE" id="PS00923">
    <property type="entry name" value="ASP_GLU_RACEMASE_1"/>
    <property type="match status" value="1"/>
</dbReference>
<dbReference type="InterPro" id="IPR001920">
    <property type="entry name" value="Asp/Glu_race"/>
</dbReference>
<accession>A0A380MM27</accession>
<gene>
    <name evidence="7 8" type="primary">murI</name>
    <name evidence="8" type="ORF">NCTC13337_00194</name>
</gene>
<feature type="binding site" evidence="7">
    <location>
        <begin position="77"/>
        <end position="78"/>
    </location>
    <ligand>
        <name>substrate</name>
    </ligand>
</feature>
<dbReference type="NCBIfam" id="TIGR00067">
    <property type="entry name" value="glut_race"/>
    <property type="match status" value="1"/>
</dbReference>
<feature type="binding site" evidence="7">
    <location>
        <begin position="45"/>
        <end position="46"/>
    </location>
    <ligand>
        <name>substrate</name>
    </ligand>
</feature>
<dbReference type="AlphaFoldDB" id="A0A380MM27"/>
<evidence type="ECO:0000256" key="5">
    <source>
        <dbReference type="ARBA" id="ARBA00023235"/>
    </source>
</evidence>
<dbReference type="InterPro" id="IPR004391">
    <property type="entry name" value="Glu_race"/>
</dbReference>
<comment type="catalytic activity">
    <reaction evidence="1 7">
        <text>L-glutamate = D-glutamate</text>
        <dbReference type="Rhea" id="RHEA:12813"/>
        <dbReference type="ChEBI" id="CHEBI:29985"/>
        <dbReference type="ChEBI" id="CHEBI:29986"/>
        <dbReference type="EC" id="5.1.1.3"/>
    </reaction>
</comment>
<dbReference type="GO" id="GO:0071555">
    <property type="term" value="P:cell wall organization"/>
    <property type="evidence" value="ECO:0007669"/>
    <property type="project" value="UniProtKB-KW"/>
</dbReference>
<feature type="binding site" evidence="7">
    <location>
        <begin position="189"/>
        <end position="190"/>
    </location>
    <ligand>
        <name>substrate</name>
    </ligand>
</feature>
<keyword evidence="9" id="KW-1185">Reference proteome</keyword>
<dbReference type="Gene3D" id="3.40.50.1860">
    <property type="match status" value="2"/>
</dbReference>
<dbReference type="PROSITE" id="PS00924">
    <property type="entry name" value="ASP_GLU_RACEMASE_2"/>
    <property type="match status" value="1"/>
</dbReference>
<keyword evidence="6 7" id="KW-0961">Cell wall biogenesis/degradation</keyword>
<name>A0A380MM27_9GAMM</name>
<dbReference type="UniPathway" id="UPA00219"/>
<dbReference type="SUPFAM" id="SSF53681">
    <property type="entry name" value="Aspartate/glutamate racemase"/>
    <property type="match status" value="2"/>
</dbReference>
<organism evidence="8 9">
    <name type="scientific">Suttonella ornithocola</name>
    <dbReference type="NCBI Taxonomy" id="279832"/>
    <lineage>
        <taxon>Bacteria</taxon>
        <taxon>Pseudomonadati</taxon>
        <taxon>Pseudomonadota</taxon>
        <taxon>Gammaproteobacteria</taxon>
        <taxon>Cardiobacteriales</taxon>
        <taxon>Cardiobacteriaceae</taxon>
        <taxon>Suttonella</taxon>
    </lineage>
</organism>
<comment type="function">
    <text evidence="7">Provides the (R)-glutamate required for cell wall biosynthesis.</text>
</comment>
<dbReference type="PANTHER" id="PTHR21198">
    <property type="entry name" value="GLUTAMATE RACEMASE"/>
    <property type="match status" value="1"/>
</dbReference>
<evidence type="ECO:0000256" key="3">
    <source>
        <dbReference type="ARBA" id="ARBA00022960"/>
    </source>
</evidence>
<comment type="similarity">
    <text evidence="7">Belongs to the aspartate/glutamate racemases family.</text>
</comment>
<evidence type="ECO:0000313" key="8">
    <source>
        <dbReference type="EMBL" id="SUO93362.1"/>
    </source>
</evidence>
<evidence type="ECO:0000256" key="4">
    <source>
        <dbReference type="ARBA" id="ARBA00022984"/>
    </source>
</evidence>
<evidence type="ECO:0000256" key="2">
    <source>
        <dbReference type="ARBA" id="ARBA00013090"/>
    </source>
</evidence>
<dbReference type="InterPro" id="IPR033134">
    <property type="entry name" value="Asp/Glu_racemase_AS_2"/>
</dbReference>
<dbReference type="RefSeq" id="WP_245935940.1">
    <property type="nucleotide sequence ID" value="NZ_LWHB01000007.1"/>
</dbReference>